<organism evidence="2 3">
    <name type="scientific">Actinopolyspora mortivallis</name>
    <dbReference type="NCBI Taxonomy" id="33906"/>
    <lineage>
        <taxon>Bacteria</taxon>
        <taxon>Bacillati</taxon>
        <taxon>Actinomycetota</taxon>
        <taxon>Actinomycetes</taxon>
        <taxon>Actinopolysporales</taxon>
        <taxon>Actinopolysporaceae</taxon>
        <taxon>Actinopolyspora</taxon>
    </lineage>
</organism>
<proteinExistence type="predicted"/>
<evidence type="ECO:0000313" key="3">
    <source>
        <dbReference type="Proteomes" id="UP000239352"/>
    </source>
</evidence>
<dbReference type="SUPFAM" id="SSF53335">
    <property type="entry name" value="S-adenosyl-L-methionine-dependent methyltransferases"/>
    <property type="match status" value="1"/>
</dbReference>
<dbReference type="Pfam" id="PF01564">
    <property type="entry name" value="Spermine_synth"/>
    <property type="match status" value="1"/>
</dbReference>
<dbReference type="InterPro" id="IPR029063">
    <property type="entry name" value="SAM-dependent_MTases_sf"/>
</dbReference>
<gene>
    <name evidence="2" type="ORF">CEP50_05650</name>
</gene>
<dbReference type="InParanoid" id="A0A2T0GZ75"/>
<dbReference type="STRING" id="1050202.GCA_000384035_02163"/>
<accession>A0A2T0GZ75</accession>
<reference evidence="2 3" key="1">
    <citation type="submission" date="2018-03" db="EMBL/GenBank/DDBJ databases">
        <title>Actinopolyspora mortivallis from Sahara, screening for active biomolecules.</title>
        <authorList>
            <person name="Selama O."/>
            <person name="Wellington E.M.H."/>
            <person name="Hacene H."/>
        </authorList>
    </citation>
    <scope>NUCLEOTIDE SEQUENCE [LARGE SCALE GENOMIC DNA]</scope>
    <source>
        <strain evidence="2 3">M5A</strain>
    </source>
</reference>
<name>A0A2T0GZ75_ACTMO</name>
<protein>
    <recommendedName>
        <fullName evidence="4">Spermidine synthase</fullName>
    </recommendedName>
</protein>
<dbReference type="AlphaFoldDB" id="A0A2T0GZ75"/>
<dbReference type="GO" id="GO:0006596">
    <property type="term" value="P:polyamine biosynthetic process"/>
    <property type="evidence" value="ECO:0007669"/>
    <property type="project" value="UniProtKB-KW"/>
</dbReference>
<dbReference type="EMBL" id="PVSR01000004">
    <property type="protein sequence ID" value="PRW64404.1"/>
    <property type="molecule type" value="Genomic_DNA"/>
</dbReference>
<dbReference type="PANTHER" id="PTHR43317:SF3">
    <property type="entry name" value="BLR2883 PROTEIN"/>
    <property type="match status" value="1"/>
</dbReference>
<keyword evidence="1" id="KW-0620">Polyamine biosynthesis</keyword>
<evidence type="ECO:0000313" key="2">
    <source>
        <dbReference type="EMBL" id="PRW64404.1"/>
    </source>
</evidence>
<dbReference type="Gene3D" id="3.40.50.150">
    <property type="entry name" value="Vaccinia Virus protein VP39"/>
    <property type="match status" value="1"/>
</dbReference>
<keyword evidence="3" id="KW-1185">Reference proteome</keyword>
<comment type="caution">
    <text evidence="2">The sequence shown here is derived from an EMBL/GenBank/DDBJ whole genome shotgun (WGS) entry which is preliminary data.</text>
</comment>
<evidence type="ECO:0008006" key="4">
    <source>
        <dbReference type="Google" id="ProtNLM"/>
    </source>
</evidence>
<dbReference type="Proteomes" id="UP000239352">
    <property type="component" value="Unassembled WGS sequence"/>
</dbReference>
<sequence length="225" mass="24730">MTVRRVASATSPRGETVLLRRENGALELRVNGVFVMDTLHTASERELARVALEAPAAATEENRPLAVLVGGLGLGFTLHEVLANPRVDRVLVAELEPAVVEWFRQGLVPELASDRFDERAHLVSEDVTALVSSQREESLDVVLLDVDNGPGYLVHSANSTVYDGWFLTECRSTLRPSGVLAVWSAAPAPELAATMRTVFDRVDHREIPVKLGTTETEYHLYLGHR</sequence>
<dbReference type="PANTHER" id="PTHR43317">
    <property type="entry name" value="THERMOSPERMINE SYNTHASE ACAULIS5"/>
    <property type="match status" value="1"/>
</dbReference>
<evidence type="ECO:0000256" key="1">
    <source>
        <dbReference type="ARBA" id="ARBA00023115"/>
    </source>
</evidence>